<name>A0A7R9M538_9ACAR</name>
<accession>A0A7R9M538</accession>
<keyword evidence="3" id="KW-1185">Reference proteome</keyword>
<keyword evidence="1" id="KW-0732">Signal</keyword>
<feature type="signal peptide" evidence="1">
    <location>
        <begin position="1"/>
        <end position="17"/>
    </location>
</feature>
<dbReference type="EMBL" id="OC921717">
    <property type="protein sequence ID" value="CAD7653634.1"/>
    <property type="molecule type" value="Genomic_DNA"/>
</dbReference>
<evidence type="ECO:0000313" key="2">
    <source>
        <dbReference type="EMBL" id="CAD7653634.1"/>
    </source>
</evidence>
<feature type="chain" id="PRO_5036211400" evidence="1">
    <location>
        <begin position="18"/>
        <end position="105"/>
    </location>
</feature>
<evidence type="ECO:0000256" key="1">
    <source>
        <dbReference type="SAM" id="SignalP"/>
    </source>
</evidence>
<dbReference type="Proteomes" id="UP000728032">
    <property type="component" value="Unassembled WGS sequence"/>
</dbReference>
<organism evidence="2">
    <name type="scientific">Oppiella nova</name>
    <dbReference type="NCBI Taxonomy" id="334625"/>
    <lineage>
        <taxon>Eukaryota</taxon>
        <taxon>Metazoa</taxon>
        <taxon>Ecdysozoa</taxon>
        <taxon>Arthropoda</taxon>
        <taxon>Chelicerata</taxon>
        <taxon>Arachnida</taxon>
        <taxon>Acari</taxon>
        <taxon>Acariformes</taxon>
        <taxon>Sarcoptiformes</taxon>
        <taxon>Oribatida</taxon>
        <taxon>Brachypylina</taxon>
        <taxon>Oppioidea</taxon>
        <taxon>Oppiidae</taxon>
        <taxon>Oppiella</taxon>
    </lineage>
</organism>
<dbReference type="EMBL" id="CAJPVJ010006892">
    <property type="protein sequence ID" value="CAG2170821.1"/>
    <property type="molecule type" value="Genomic_DNA"/>
</dbReference>
<proteinExistence type="predicted"/>
<protein>
    <submittedName>
        <fullName evidence="2">Uncharacterized protein</fullName>
    </submittedName>
</protein>
<dbReference type="AlphaFoldDB" id="A0A7R9M538"/>
<sequence length="105" mass="11706">MYTQMILVAALIHAAICFNVDGLPTFNGHKLTPTLNAHITEAGGNILRSKEKCLNIEEKDFGRQSENNCYGNIAVKIRVTLVPDYLVVVFEKAYGPLYFGVFKNI</sequence>
<evidence type="ECO:0000313" key="3">
    <source>
        <dbReference type="Proteomes" id="UP000728032"/>
    </source>
</evidence>
<reference evidence="2" key="1">
    <citation type="submission" date="2020-11" db="EMBL/GenBank/DDBJ databases">
        <authorList>
            <person name="Tran Van P."/>
        </authorList>
    </citation>
    <scope>NUCLEOTIDE SEQUENCE</scope>
</reference>
<gene>
    <name evidence="2" type="ORF">ONB1V03_LOCUS10287</name>
</gene>